<keyword evidence="7" id="KW-0788">Thiol protease</keyword>
<evidence type="ECO:0000259" key="13">
    <source>
        <dbReference type="PROSITE" id="PS50893"/>
    </source>
</evidence>
<feature type="domain" description="ABC transporter" evidence="13">
    <location>
        <begin position="732"/>
        <end position="967"/>
    </location>
</feature>
<keyword evidence="2" id="KW-0813">Transport</keyword>
<evidence type="ECO:0000256" key="3">
    <source>
        <dbReference type="ARBA" id="ARBA00022475"/>
    </source>
</evidence>
<dbReference type="PROSITE" id="PS00211">
    <property type="entry name" value="ABC_TRANSPORTER_1"/>
    <property type="match status" value="1"/>
</dbReference>
<dbReference type="PROSITE" id="PS50929">
    <property type="entry name" value="ABC_TM1F"/>
    <property type="match status" value="1"/>
</dbReference>
<keyword evidence="6" id="KW-0378">Hydrolase</keyword>
<dbReference type="SUPFAM" id="SSF90123">
    <property type="entry name" value="ABC transporter transmembrane region"/>
    <property type="match status" value="1"/>
</dbReference>
<keyword evidence="9 11" id="KW-1133">Transmembrane helix</keyword>
<dbReference type="AlphaFoldDB" id="G5J2B8"/>
<dbReference type="InterPro" id="IPR011527">
    <property type="entry name" value="ABC1_TM_dom"/>
</dbReference>
<evidence type="ECO:0000256" key="6">
    <source>
        <dbReference type="ARBA" id="ARBA00022801"/>
    </source>
</evidence>
<dbReference type="InterPro" id="IPR003593">
    <property type="entry name" value="AAA+_ATPase"/>
</dbReference>
<gene>
    <name evidence="16" type="ORF">CWATWH0003_1649</name>
</gene>
<dbReference type="SUPFAM" id="SSF52540">
    <property type="entry name" value="P-loop containing nucleoside triphosphate hydrolases"/>
    <property type="match status" value="1"/>
</dbReference>
<keyword evidence="4 11" id="KW-0812">Transmembrane</keyword>
<evidence type="ECO:0000256" key="1">
    <source>
        <dbReference type="ARBA" id="ARBA00004651"/>
    </source>
</evidence>
<keyword evidence="10 11" id="KW-0472">Membrane</keyword>
<comment type="caution">
    <text evidence="16">The sequence shown here is derived from an EMBL/GenBank/DDBJ whole genome shotgun (WGS) entry which is preliminary data.</text>
</comment>
<dbReference type="Gene3D" id="2.60.120.10">
    <property type="entry name" value="Jelly Rolls"/>
    <property type="match status" value="1"/>
</dbReference>
<feature type="domain" description="Cyclic nucleotide-binding" evidence="12">
    <location>
        <begin position="1"/>
        <end position="92"/>
    </location>
</feature>
<keyword evidence="5" id="KW-0547">Nucleotide-binding</keyword>
<keyword evidence="3" id="KW-1003">Cell membrane</keyword>
<dbReference type="CDD" id="cd02259">
    <property type="entry name" value="Peptidase_C39_like"/>
    <property type="match status" value="1"/>
</dbReference>
<dbReference type="PROSITE" id="PS50990">
    <property type="entry name" value="PEPTIDASE_C39"/>
    <property type="match status" value="1"/>
</dbReference>
<evidence type="ECO:0000256" key="7">
    <source>
        <dbReference type="ARBA" id="ARBA00022807"/>
    </source>
</evidence>
<dbReference type="GO" id="GO:0008234">
    <property type="term" value="F:cysteine-type peptidase activity"/>
    <property type="evidence" value="ECO:0007669"/>
    <property type="project" value="UniProtKB-KW"/>
</dbReference>
<dbReference type="PANTHER" id="PTHR43394:SF1">
    <property type="entry name" value="ATP-BINDING CASSETTE SUB-FAMILY B MEMBER 10, MITOCHONDRIAL"/>
    <property type="match status" value="1"/>
</dbReference>
<dbReference type="SUPFAM" id="SSF51206">
    <property type="entry name" value="cAMP-binding domain-like"/>
    <property type="match status" value="1"/>
</dbReference>
<dbReference type="InterPro" id="IPR018490">
    <property type="entry name" value="cNMP-bd_dom_sf"/>
</dbReference>
<organism evidence="16 17">
    <name type="scientific">Crocosphaera watsonii WH 0003</name>
    <dbReference type="NCBI Taxonomy" id="423471"/>
    <lineage>
        <taxon>Bacteria</taxon>
        <taxon>Bacillati</taxon>
        <taxon>Cyanobacteriota</taxon>
        <taxon>Cyanophyceae</taxon>
        <taxon>Oscillatoriophycideae</taxon>
        <taxon>Chroococcales</taxon>
        <taxon>Aphanothecaceae</taxon>
        <taxon>Crocosphaera</taxon>
    </lineage>
</organism>
<evidence type="ECO:0000256" key="10">
    <source>
        <dbReference type="ARBA" id="ARBA00023136"/>
    </source>
</evidence>
<dbReference type="PROSITE" id="PS50893">
    <property type="entry name" value="ABC_TRANSPORTER_2"/>
    <property type="match status" value="1"/>
</dbReference>
<dbReference type="PROSITE" id="PS50042">
    <property type="entry name" value="CNMP_BINDING_3"/>
    <property type="match status" value="1"/>
</dbReference>
<dbReference type="PANTHER" id="PTHR43394">
    <property type="entry name" value="ATP-DEPENDENT PERMEASE MDL1, MITOCHONDRIAL"/>
    <property type="match status" value="1"/>
</dbReference>
<evidence type="ECO:0000313" key="16">
    <source>
        <dbReference type="EMBL" id="EHJ13652.1"/>
    </source>
</evidence>
<dbReference type="Gene3D" id="1.20.1560.10">
    <property type="entry name" value="ABC transporter type 1, transmembrane domain"/>
    <property type="match status" value="1"/>
</dbReference>
<feature type="transmembrane region" description="Helical" evidence="11">
    <location>
        <begin position="453"/>
        <end position="477"/>
    </location>
</feature>
<dbReference type="EMBL" id="AESD01000254">
    <property type="protein sequence ID" value="EHJ13652.1"/>
    <property type="molecule type" value="Genomic_DNA"/>
</dbReference>
<dbReference type="InterPro" id="IPR017871">
    <property type="entry name" value="ABC_transporter-like_CS"/>
</dbReference>
<dbReference type="FunFam" id="3.40.50.300:FF:000221">
    <property type="entry name" value="Multidrug ABC transporter ATP-binding protein"/>
    <property type="match status" value="1"/>
</dbReference>
<evidence type="ECO:0000259" key="15">
    <source>
        <dbReference type="PROSITE" id="PS50990"/>
    </source>
</evidence>
<feature type="transmembrane region" description="Helical" evidence="11">
    <location>
        <begin position="415"/>
        <end position="441"/>
    </location>
</feature>
<evidence type="ECO:0000256" key="9">
    <source>
        <dbReference type="ARBA" id="ARBA00022989"/>
    </source>
</evidence>
<dbReference type="GO" id="GO:0006508">
    <property type="term" value="P:proteolysis"/>
    <property type="evidence" value="ECO:0007669"/>
    <property type="project" value="InterPro"/>
</dbReference>
<dbReference type="GO" id="GO:0016887">
    <property type="term" value="F:ATP hydrolysis activity"/>
    <property type="evidence" value="ECO:0007669"/>
    <property type="project" value="InterPro"/>
</dbReference>
<dbReference type="GO" id="GO:0015421">
    <property type="term" value="F:ABC-type oligopeptide transporter activity"/>
    <property type="evidence" value="ECO:0007669"/>
    <property type="project" value="TreeGrafter"/>
</dbReference>
<evidence type="ECO:0000256" key="2">
    <source>
        <dbReference type="ARBA" id="ARBA00022448"/>
    </source>
</evidence>
<keyword evidence="8" id="KW-0067">ATP-binding</keyword>
<dbReference type="Gene3D" id="3.40.50.300">
    <property type="entry name" value="P-loop containing nucleotide triphosphate hydrolases"/>
    <property type="match status" value="1"/>
</dbReference>
<dbReference type="PATRIC" id="fig|423471.3.peg.1540"/>
<comment type="subcellular location">
    <subcellularLocation>
        <location evidence="1">Cell membrane</location>
        <topology evidence="1">Multi-pass membrane protein</topology>
    </subcellularLocation>
</comment>
<evidence type="ECO:0000313" key="17">
    <source>
        <dbReference type="Proteomes" id="UP000003477"/>
    </source>
</evidence>
<dbReference type="InterPro" id="IPR005074">
    <property type="entry name" value="Peptidase_C39"/>
</dbReference>
<evidence type="ECO:0000259" key="14">
    <source>
        <dbReference type="PROSITE" id="PS50929"/>
    </source>
</evidence>
<dbReference type="Pfam" id="PF00027">
    <property type="entry name" value="cNMP_binding"/>
    <property type="match status" value="1"/>
</dbReference>
<dbReference type="InterPro" id="IPR014710">
    <property type="entry name" value="RmlC-like_jellyroll"/>
</dbReference>
<dbReference type="InterPro" id="IPR036640">
    <property type="entry name" value="ABC1_TM_sf"/>
</dbReference>
<feature type="domain" description="Peptidase C39" evidence="15">
    <location>
        <begin position="264"/>
        <end position="386"/>
    </location>
</feature>
<dbReference type="InterPro" id="IPR027417">
    <property type="entry name" value="P-loop_NTPase"/>
</dbReference>
<evidence type="ECO:0000259" key="12">
    <source>
        <dbReference type="PROSITE" id="PS50042"/>
    </source>
</evidence>
<dbReference type="GO" id="GO:0005524">
    <property type="term" value="F:ATP binding"/>
    <property type="evidence" value="ECO:0007669"/>
    <property type="project" value="UniProtKB-KW"/>
</dbReference>
<dbReference type="SMART" id="SM00382">
    <property type="entry name" value="AAA"/>
    <property type="match status" value="1"/>
</dbReference>
<feature type="transmembrane region" description="Helical" evidence="11">
    <location>
        <begin position="557"/>
        <end position="577"/>
    </location>
</feature>
<keyword evidence="7" id="KW-0645">Protease</keyword>
<accession>G5J2B8</accession>
<dbReference type="Gene3D" id="3.90.70.10">
    <property type="entry name" value="Cysteine proteinases"/>
    <property type="match status" value="1"/>
</dbReference>
<feature type="transmembrane region" description="Helical" evidence="11">
    <location>
        <begin position="526"/>
        <end position="551"/>
    </location>
</feature>
<feature type="domain" description="ABC transmembrane type-1" evidence="14">
    <location>
        <begin position="419"/>
        <end position="698"/>
    </location>
</feature>
<dbReference type="Pfam" id="PF03412">
    <property type="entry name" value="Peptidase_C39"/>
    <property type="match status" value="1"/>
</dbReference>
<sequence>MAQELRPFRYPMGEVIFRKDEQLSYIVIIYQGQARTLGFNPCNQEFTPLEMVGVGEVLGWVNLARGQGCETAIASTDIIGLVLDEQDFNEYLEKYPSLQAKLRNRCAFVELFELIGYQISQKAQGEIDIKPLASLALEDSQIYYLPPGESFYVEHPDLQNSQQAWLISSGGKIVDHPIGSRLTLDPWQHLEVEGTHSVRLVGVPVEQLTVREQKFLEEDIEEETEKETDDKSYVISETEFLAKYQQIPRELLRKNRPKIYPYVQGNTPLQVGIACFQMLSIYFKIPFRPEVIQRILVEQLESHGNLSLIGCGHIAELMGLNPQQMTVPAYVFPRLRTPFLIQWQDSLAIVYEINRHSLILGIPERGIVHWPWGDLLEEWEDSEQEVLLLYPPRENSQEKFDLRWFLPSVIRYRRVLIEVLVASFVVQLFALVNPLMIQVIIDKVIIQNSPSTLQVLGILLLIVAIFESLISTLRTYLFTDTTNRIDMSLGSEIIDHLLRLPLSYFEKQPVGEIATRINELERVRRFLTGTALTVVLDAVFSVVYLVVMVVYSPLLTLVSVSIIPLFIGLTLLVAPIIRQQLRLKAKRHAETQSHLVSVLSGVQTVKAQNIENPLREEWQDRYARYVTTGFRTIIMSNLANAGSKFLNKVSGLLVIWVGAYLVLQGELTLGALIAFRIVAGYVTSPILRLSQLWQNFQETALSLERLADIADTPQESEGDRKNIPMPLIQGSVEYQSVYFRFKSYGTWQLRNINLELIPGTFVAIVGSSGAGKSTLTKLLCRLYEPESGSILVDDYDINKVEIYSLRRQIGMVLQDSLLFEGTIWDNIALANPEASAEAVIEAATIAEAHEFIMNLPNGYDTKIGERGGSLSGGQRQRIAIARTVLSKPRILVLDEATSALDYETERKVFTNLTRAFKDYTVFFVTHRLNTVKSADLIIMMEAGEIVEQGTHRELMERKEAYYHNIVNLQSRR</sequence>
<dbReference type="InterPro" id="IPR003439">
    <property type="entry name" value="ABC_transporter-like_ATP-bd"/>
</dbReference>
<evidence type="ECO:0000256" key="8">
    <source>
        <dbReference type="ARBA" id="ARBA00022840"/>
    </source>
</evidence>
<evidence type="ECO:0000256" key="4">
    <source>
        <dbReference type="ARBA" id="ARBA00022692"/>
    </source>
</evidence>
<reference evidence="16 17" key="1">
    <citation type="journal article" date="2011" name="Front. Microbiol.">
        <title>Two Strains of Crocosphaera watsonii with Highly Conserved Genomes are Distinguished by Strain-Specific Features.</title>
        <authorList>
            <person name="Bench S.R."/>
            <person name="Ilikchyan I.N."/>
            <person name="Tripp H.J."/>
            <person name="Zehr J.P."/>
        </authorList>
    </citation>
    <scope>NUCLEOTIDE SEQUENCE [LARGE SCALE GENOMIC DNA]</scope>
    <source>
        <strain evidence="16 17">WH 0003</strain>
    </source>
</reference>
<dbReference type="Pfam" id="PF00005">
    <property type="entry name" value="ABC_tran"/>
    <property type="match status" value="1"/>
</dbReference>
<evidence type="ECO:0000256" key="5">
    <source>
        <dbReference type="ARBA" id="ARBA00022741"/>
    </source>
</evidence>
<dbReference type="Proteomes" id="UP000003477">
    <property type="component" value="Unassembled WGS sequence"/>
</dbReference>
<dbReference type="CDD" id="cd18782">
    <property type="entry name" value="ABC_6TM_PrtD_LapB_HlyB_like"/>
    <property type="match status" value="1"/>
</dbReference>
<dbReference type="InterPro" id="IPR000595">
    <property type="entry name" value="cNMP-bd_dom"/>
</dbReference>
<proteinExistence type="predicted"/>
<dbReference type="Pfam" id="PF00664">
    <property type="entry name" value="ABC_membrane"/>
    <property type="match status" value="1"/>
</dbReference>
<dbReference type="GO" id="GO:0005886">
    <property type="term" value="C:plasma membrane"/>
    <property type="evidence" value="ECO:0007669"/>
    <property type="project" value="UniProtKB-SubCell"/>
</dbReference>
<feature type="transmembrane region" description="Helical" evidence="11">
    <location>
        <begin position="645"/>
        <end position="663"/>
    </location>
</feature>
<name>G5J2B8_CROWT</name>
<dbReference type="InterPro" id="IPR039421">
    <property type="entry name" value="Type_1_exporter"/>
</dbReference>
<dbReference type="CDD" id="cd00038">
    <property type="entry name" value="CAP_ED"/>
    <property type="match status" value="1"/>
</dbReference>
<protein>
    <submittedName>
        <fullName evidence="16">HlyB family protein</fullName>
    </submittedName>
</protein>
<evidence type="ECO:0000256" key="11">
    <source>
        <dbReference type="SAM" id="Phobius"/>
    </source>
</evidence>